<evidence type="ECO:0000256" key="4">
    <source>
        <dbReference type="ARBA" id="ARBA00023098"/>
    </source>
</evidence>
<gene>
    <name evidence="11" type="ORF">AABB28_04870</name>
</gene>
<dbReference type="EC" id="2.3.2.30" evidence="7"/>
<dbReference type="InterPro" id="IPR052351">
    <property type="entry name" value="Ornithine_N-alpha-AT"/>
</dbReference>
<dbReference type="PANTHER" id="PTHR37323">
    <property type="entry name" value="GCN5-RELATED N-ACETYLTRANSFERASE"/>
    <property type="match status" value="1"/>
</dbReference>
<comment type="catalytic activity">
    <reaction evidence="10">
        <text>a (3R)-hydroxyacyl-[ACP] + L-ornithine = a lyso-ornithine lipid + holo-[ACP] + H(+)</text>
        <dbReference type="Rhea" id="RHEA:20633"/>
        <dbReference type="Rhea" id="RHEA-COMP:9685"/>
        <dbReference type="Rhea" id="RHEA-COMP:9945"/>
        <dbReference type="ChEBI" id="CHEBI:15378"/>
        <dbReference type="ChEBI" id="CHEBI:46911"/>
        <dbReference type="ChEBI" id="CHEBI:64479"/>
        <dbReference type="ChEBI" id="CHEBI:78827"/>
        <dbReference type="ChEBI" id="CHEBI:138482"/>
        <dbReference type="EC" id="2.3.2.30"/>
    </reaction>
    <physiologicalReaction direction="left-to-right" evidence="10">
        <dbReference type="Rhea" id="RHEA:20634"/>
    </physiologicalReaction>
</comment>
<comment type="pathway">
    <text evidence="1">Lipid metabolism.</text>
</comment>
<evidence type="ECO:0000256" key="5">
    <source>
        <dbReference type="ARBA" id="ARBA00023315"/>
    </source>
</evidence>
<evidence type="ECO:0000313" key="11">
    <source>
        <dbReference type="EMBL" id="WZU64615.1"/>
    </source>
</evidence>
<dbReference type="GO" id="GO:0006629">
    <property type="term" value="P:lipid metabolic process"/>
    <property type="evidence" value="ECO:0007669"/>
    <property type="project" value="UniProtKB-KW"/>
</dbReference>
<evidence type="ECO:0000256" key="9">
    <source>
        <dbReference type="ARBA" id="ARBA00045724"/>
    </source>
</evidence>
<proteinExistence type="inferred from homology"/>
<dbReference type="SUPFAM" id="SSF55729">
    <property type="entry name" value="Acyl-CoA N-acyltransferases (Nat)"/>
    <property type="match status" value="1"/>
</dbReference>
<evidence type="ECO:0000256" key="3">
    <source>
        <dbReference type="ARBA" id="ARBA00022679"/>
    </source>
</evidence>
<dbReference type="Proteomes" id="UP001451782">
    <property type="component" value="Chromosome"/>
</dbReference>
<dbReference type="Pfam" id="PF13444">
    <property type="entry name" value="Acetyltransf_5"/>
    <property type="match status" value="1"/>
</dbReference>
<organism evidence="11 12">
    <name type="scientific">Yoonia algicola</name>
    <dbReference type="NCBI Taxonomy" id="3137368"/>
    <lineage>
        <taxon>Bacteria</taxon>
        <taxon>Pseudomonadati</taxon>
        <taxon>Pseudomonadota</taxon>
        <taxon>Alphaproteobacteria</taxon>
        <taxon>Rhodobacterales</taxon>
        <taxon>Paracoccaceae</taxon>
        <taxon>Yoonia</taxon>
    </lineage>
</organism>
<evidence type="ECO:0000313" key="12">
    <source>
        <dbReference type="Proteomes" id="UP001451782"/>
    </source>
</evidence>
<keyword evidence="2" id="KW-0444">Lipid biosynthesis</keyword>
<dbReference type="InterPro" id="IPR016181">
    <property type="entry name" value="Acyl_CoA_acyltransferase"/>
</dbReference>
<dbReference type="KEGG" id="yag:AABB28_04870"/>
<keyword evidence="12" id="KW-1185">Reference proteome</keyword>
<dbReference type="GO" id="GO:0043810">
    <property type="term" value="F:ornithine-acyl [acyl carrier protein] N-acyltransferase activity"/>
    <property type="evidence" value="ECO:0007669"/>
    <property type="project" value="UniProtKB-EC"/>
</dbReference>
<protein>
    <recommendedName>
        <fullName evidence="8">L-ornithine N(alpha)-acyltransferase</fullName>
        <ecNumber evidence="7">2.3.2.30</ecNumber>
    </recommendedName>
</protein>
<dbReference type="RefSeq" id="WP_342070979.1">
    <property type="nucleotide sequence ID" value="NZ_CP151762.1"/>
</dbReference>
<dbReference type="Gene3D" id="3.40.630.30">
    <property type="match status" value="1"/>
</dbReference>
<keyword evidence="4" id="KW-0443">Lipid metabolism</keyword>
<evidence type="ECO:0000256" key="10">
    <source>
        <dbReference type="ARBA" id="ARBA00047785"/>
    </source>
</evidence>
<name>A0AAN0M4P2_9RHOB</name>
<keyword evidence="5 11" id="KW-0012">Acyltransferase</keyword>
<evidence type="ECO:0000256" key="2">
    <source>
        <dbReference type="ARBA" id="ARBA00022516"/>
    </source>
</evidence>
<keyword evidence="3 11" id="KW-0808">Transferase</keyword>
<comment type="function">
    <text evidence="9">Catalyzes the first step in the biosynthesis of ornithine lipids, which are phosphorus-free membrane lipids. Catalyzes the 3-hydroxyacyl-acyl carrier protein-dependent acylation of ornithine to form lyso-ornithine lipid (LOL).</text>
</comment>
<comment type="similarity">
    <text evidence="6">Belongs to the acetyltransferase family. OlsB subfamily.</text>
</comment>
<dbReference type="PANTHER" id="PTHR37323:SF1">
    <property type="entry name" value="L-ORNITHINE N(ALPHA)-ACYLTRANSFERASE"/>
    <property type="match status" value="1"/>
</dbReference>
<evidence type="ECO:0000256" key="7">
    <source>
        <dbReference type="ARBA" id="ARBA00039058"/>
    </source>
</evidence>
<dbReference type="EMBL" id="CP151762">
    <property type="protein sequence ID" value="WZU64615.1"/>
    <property type="molecule type" value="Genomic_DNA"/>
</dbReference>
<evidence type="ECO:0000256" key="6">
    <source>
        <dbReference type="ARBA" id="ARBA00038095"/>
    </source>
</evidence>
<dbReference type="AlphaFoldDB" id="A0AAN0M4P2"/>
<evidence type="ECO:0000256" key="1">
    <source>
        <dbReference type="ARBA" id="ARBA00005189"/>
    </source>
</evidence>
<evidence type="ECO:0000256" key="8">
    <source>
        <dbReference type="ARBA" id="ARBA00039866"/>
    </source>
</evidence>
<accession>A0AAN0M4P2</accession>
<reference evidence="11 12" key="1">
    <citation type="submission" date="2024-04" db="EMBL/GenBank/DDBJ databases">
        <title>Phylogenomic analyses of a clade within the roseobacter group suggest taxonomic reassignments of species of the genera Aestuariivita, Citreicella, Loktanella, Nautella, Pelagibaca, Ruegeria, Thalassobius, Thiobacimonas and Tropicibacter, and the proposal o.</title>
        <authorList>
            <person name="Jeon C.O."/>
        </authorList>
    </citation>
    <scope>NUCLEOTIDE SEQUENCE [LARGE SCALE GENOMIC DNA]</scope>
    <source>
        <strain evidence="11 12">G8-12</strain>
    </source>
</reference>
<sequence>MTLSPHPDFETRVTCAPHDIRAAQRLRYDVFVAELGADGPMVDHTARLERDGFDDHAAHILLLDKARPEDDQVVGVYRVLTAKMAQAAGGFYCEAEYDLTPLYQSGRRLLELGRSCLHRDYRGGAGMLHLWQALAGYVDTHQIDVLFGVASFHGTDVQGLAAPLSHLHHKYLAPKALCVTAKGPTAIGMDMQPPETIDRIAAVRDIPALIKAYLRLGGKVGADAFVDHAFNTVDICLILEKDTIDGLQRAILAKGGWRG</sequence>